<evidence type="ECO:0000259" key="1">
    <source>
        <dbReference type="Pfam" id="PF08818"/>
    </source>
</evidence>
<accession>A0A6M0CF44</accession>
<organism evidence="2 3">
    <name type="scientific">Spongiivirga citrea</name>
    <dbReference type="NCBI Taxonomy" id="1481457"/>
    <lineage>
        <taxon>Bacteria</taxon>
        <taxon>Pseudomonadati</taxon>
        <taxon>Bacteroidota</taxon>
        <taxon>Flavobacteriia</taxon>
        <taxon>Flavobacteriales</taxon>
        <taxon>Flavobacteriaceae</taxon>
        <taxon>Spongiivirga</taxon>
    </lineage>
</organism>
<protein>
    <recommendedName>
        <fullName evidence="1">YdhG-like domain-containing protein</fullName>
    </recommendedName>
</protein>
<dbReference type="InterPro" id="IPR016786">
    <property type="entry name" value="YdeI_bac"/>
</dbReference>
<reference evidence="2 3" key="1">
    <citation type="submission" date="2020-01" db="EMBL/GenBank/DDBJ databases">
        <title>Spongiivirga citrea KCTC 32990T.</title>
        <authorList>
            <person name="Wang G."/>
        </authorList>
    </citation>
    <scope>NUCLEOTIDE SEQUENCE [LARGE SCALE GENOMIC DNA]</scope>
    <source>
        <strain evidence="2 3">KCTC 32990</strain>
    </source>
</reference>
<dbReference type="SUPFAM" id="SSF159888">
    <property type="entry name" value="YdhG-like"/>
    <property type="match status" value="1"/>
</dbReference>
<dbReference type="AlphaFoldDB" id="A0A6M0CF44"/>
<gene>
    <name evidence="2" type="ORF">GWK10_02460</name>
</gene>
<dbReference type="InterPro" id="IPR014922">
    <property type="entry name" value="YdhG-like"/>
</dbReference>
<feature type="domain" description="YdhG-like" evidence="1">
    <location>
        <begin position="17"/>
        <end position="113"/>
    </location>
</feature>
<dbReference type="PIRSF" id="PIRSF021308">
    <property type="entry name" value="UCP021308"/>
    <property type="match status" value="1"/>
</dbReference>
<evidence type="ECO:0000313" key="3">
    <source>
        <dbReference type="Proteomes" id="UP000474296"/>
    </source>
</evidence>
<keyword evidence="3" id="KW-1185">Reference proteome</keyword>
<dbReference type="RefSeq" id="WP_164029308.1">
    <property type="nucleotide sequence ID" value="NZ_JAABOQ010000001.1"/>
</dbReference>
<dbReference type="Gene3D" id="3.90.1150.200">
    <property type="match status" value="1"/>
</dbReference>
<sequence>MDKAEKLEAYFKRNLQWGEELYYLRSLLNQSELTEDYKWNFPVYTLNNKNVIGLGAFKAYVGLWFFQGSFLKDEHKVLINAQEGKTKGLRQWRFTGKEEMDEALIVKYIAEAIQNQKDGKEIKIGKKSDVIPEILAEKLAKDKTLQTTFNALKAGQKREFIEYINEAKREATKLSRLEKIIPMILSGVGLHDKYK</sequence>
<name>A0A6M0CF44_9FLAO</name>
<evidence type="ECO:0000313" key="2">
    <source>
        <dbReference type="EMBL" id="NER16052.1"/>
    </source>
</evidence>
<dbReference type="EMBL" id="JAABOQ010000001">
    <property type="protein sequence ID" value="NER16052.1"/>
    <property type="molecule type" value="Genomic_DNA"/>
</dbReference>
<proteinExistence type="predicted"/>
<comment type="caution">
    <text evidence="2">The sequence shown here is derived from an EMBL/GenBank/DDBJ whole genome shotgun (WGS) entry which is preliminary data.</text>
</comment>
<dbReference type="Pfam" id="PF08818">
    <property type="entry name" value="DUF1801"/>
    <property type="match status" value="1"/>
</dbReference>
<dbReference type="Pfam" id="PF13376">
    <property type="entry name" value="OmdA"/>
    <property type="match status" value="1"/>
</dbReference>
<dbReference type="Proteomes" id="UP000474296">
    <property type="component" value="Unassembled WGS sequence"/>
</dbReference>